<reference evidence="1 2" key="1">
    <citation type="submission" date="2024-05" db="EMBL/GenBank/DDBJ databases">
        <title>Long read based assembly of the Candida bracarensis genome reveals expanded adhesin content.</title>
        <authorList>
            <person name="Marcet-Houben M."/>
            <person name="Ksiezopolska E."/>
            <person name="Gabaldon T."/>
        </authorList>
    </citation>
    <scope>NUCLEOTIDE SEQUENCE [LARGE SCALE GENOMIC DNA]</scope>
    <source>
        <strain evidence="1 2">CBM6</strain>
    </source>
</reference>
<dbReference type="EMBL" id="JBEVYD010000011">
    <property type="protein sequence ID" value="KAL3229508.1"/>
    <property type="molecule type" value="Genomic_DNA"/>
</dbReference>
<name>A0ABR4NND6_9SACH</name>
<gene>
    <name evidence="1" type="ORF">RNJ44_01644</name>
</gene>
<sequence>MLRSSMLRTLLPRVSVRISPVIQRRSPVRFYAQSWDNKVNNDKIDAHIKVQQLMDRIHSNPEVMQKLEKVSQIMIEKKLVNNDNHDANGERSFKPMQMIKILMDKDLRLAMNEFKGSLDKAGIQLGPDQLGPLMTVLGIEKEKKSE</sequence>
<accession>A0ABR4NND6</accession>
<keyword evidence="2" id="KW-1185">Reference proteome</keyword>
<proteinExistence type="predicted"/>
<comment type="caution">
    <text evidence="1">The sequence shown here is derived from an EMBL/GenBank/DDBJ whole genome shotgun (WGS) entry which is preliminary data.</text>
</comment>
<evidence type="ECO:0008006" key="3">
    <source>
        <dbReference type="Google" id="ProtNLM"/>
    </source>
</evidence>
<evidence type="ECO:0000313" key="2">
    <source>
        <dbReference type="Proteomes" id="UP001623330"/>
    </source>
</evidence>
<dbReference type="Proteomes" id="UP001623330">
    <property type="component" value="Unassembled WGS sequence"/>
</dbReference>
<evidence type="ECO:0000313" key="1">
    <source>
        <dbReference type="EMBL" id="KAL3229508.1"/>
    </source>
</evidence>
<organism evidence="1 2">
    <name type="scientific">Nakaseomyces bracarensis</name>
    <dbReference type="NCBI Taxonomy" id="273131"/>
    <lineage>
        <taxon>Eukaryota</taxon>
        <taxon>Fungi</taxon>
        <taxon>Dikarya</taxon>
        <taxon>Ascomycota</taxon>
        <taxon>Saccharomycotina</taxon>
        <taxon>Saccharomycetes</taxon>
        <taxon>Saccharomycetales</taxon>
        <taxon>Saccharomycetaceae</taxon>
        <taxon>Nakaseomyces</taxon>
    </lineage>
</organism>
<protein>
    <recommendedName>
        <fullName evidence="3">Altered inheritance of mitochondria protein 41</fullName>
    </recommendedName>
</protein>